<organism evidence="2 3">
    <name type="scientific">Trifolium medium</name>
    <dbReference type="NCBI Taxonomy" id="97028"/>
    <lineage>
        <taxon>Eukaryota</taxon>
        <taxon>Viridiplantae</taxon>
        <taxon>Streptophyta</taxon>
        <taxon>Embryophyta</taxon>
        <taxon>Tracheophyta</taxon>
        <taxon>Spermatophyta</taxon>
        <taxon>Magnoliopsida</taxon>
        <taxon>eudicotyledons</taxon>
        <taxon>Gunneridae</taxon>
        <taxon>Pentapetalae</taxon>
        <taxon>rosids</taxon>
        <taxon>fabids</taxon>
        <taxon>Fabales</taxon>
        <taxon>Fabaceae</taxon>
        <taxon>Papilionoideae</taxon>
        <taxon>50 kb inversion clade</taxon>
        <taxon>NPAAA clade</taxon>
        <taxon>Hologalegina</taxon>
        <taxon>IRL clade</taxon>
        <taxon>Trifolieae</taxon>
        <taxon>Trifolium</taxon>
    </lineage>
</organism>
<sequence>MAEEDIISTLPDVILCHILSFLVTKQYVATSILSKRWNNLWRSVPALDL</sequence>
<dbReference type="AlphaFoldDB" id="A0A392NDJ4"/>
<keyword evidence="3" id="KW-1185">Reference proteome</keyword>
<dbReference type="InterPro" id="IPR001810">
    <property type="entry name" value="F-box_dom"/>
</dbReference>
<reference evidence="2 3" key="1">
    <citation type="journal article" date="2018" name="Front. Plant Sci.">
        <title>Red Clover (Trifolium pratense) and Zigzag Clover (T. medium) - A Picture of Genomic Similarities and Differences.</title>
        <authorList>
            <person name="Dluhosova J."/>
            <person name="Istvanek J."/>
            <person name="Nedelnik J."/>
            <person name="Repkova J."/>
        </authorList>
    </citation>
    <scope>NUCLEOTIDE SEQUENCE [LARGE SCALE GENOMIC DNA]</scope>
    <source>
        <strain evidence="3">cv. 10/8</strain>
        <tissue evidence="2">Leaf</tissue>
    </source>
</reference>
<evidence type="ECO:0000313" key="3">
    <source>
        <dbReference type="Proteomes" id="UP000265520"/>
    </source>
</evidence>
<accession>A0A392NDJ4</accession>
<gene>
    <name evidence="2" type="ORF">A2U01_0018262</name>
</gene>
<evidence type="ECO:0000259" key="1">
    <source>
        <dbReference type="PROSITE" id="PS50181"/>
    </source>
</evidence>
<feature type="domain" description="F-box" evidence="1">
    <location>
        <begin position="4"/>
        <end position="49"/>
    </location>
</feature>
<dbReference type="PANTHER" id="PTHR31293">
    <property type="entry name" value="RNI-LIKE SUPERFAMILY PROTEIN"/>
    <property type="match status" value="1"/>
</dbReference>
<dbReference type="InterPro" id="IPR036047">
    <property type="entry name" value="F-box-like_dom_sf"/>
</dbReference>
<protein>
    <submittedName>
        <fullName evidence="2">F-box/FBD/LRR-repeat protein</fullName>
    </submittedName>
</protein>
<dbReference type="CDD" id="cd22160">
    <property type="entry name" value="F-box_AtFBL13-like"/>
    <property type="match status" value="1"/>
</dbReference>
<comment type="caution">
    <text evidence="2">The sequence shown here is derived from an EMBL/GenBank/DDBJ whole genome shotgun (WGS) entry which is preliminary data.</text>
</comment>
<feature type="non-terminal residue" evidence="2">
    <location>
        <position position="49"/>
    </location>
</feature>
<dbReference type="InterPro" id="IPR053781">
    <property type="entry name" value="F-box_AtFBL13-like"/>
</dbReference>
<dbReference type="SMART" id="SM00256">
    <property type="entry name" value="FBOX"/>
    <property type="match status" value="1"/>
</dbReference>
<dbReference type="SUPFAM" id="SSF81383">
    <property type="entry name" value="F-box domain"/>
    <property type="match status" value="1"/>
</dbReference>
<dbReference type="PANTHER" id="PTHR31293:SF12">
    <property type="entry name" value="RNI-LIKE SUPERFAMILY PROTEIN"/>
    <property type="match status" value="1"/>
</dbReference>
<dbReference type="EMBL" id="LXQA010034503">
    <property type="protein sequence ID" value="MCH97269.1"/>
    <property type="molecule type" value="Genomic_DNA"/>
</dbReference>
<evidence type="ECO:0000313" key="2">
    <source>
        <dbReference type="EMBL" id="MCH97269.1"/>
    </source>
</evidence>
<dbReference type="Gene3D" id="1.20.1280.50">
    <property type="match status" value="1"/>
</dbReference>
<dbReference type="InterPro" id="IPR055294">
    <property type="entry name" value="FBL60-like"/>
</dbReference>
<dbReference type="Pfam" id="PF00646">
    <property type="entry name" value="F-box"/>
    <property type="match status" value="1"/>
</dbReference>
<dbReference type="Proteomes" id="UP000265520">
    <property type="component" value="Unassembled WGS sequence"/>
</dbReference>
<proteinExistence type="predicted"/>
<name>A0A392NDJ4_9FABA</name>
<dbReference type="PROSITE" id="PS50181">
    <property type="entry name" value="FBOX"/>
    <property type="match status" value="1"/>
</dbReference>